<evidence type="ECO:0000313" key="2">
    <source>
        <dbReference type="Proteomes" id="UP000075243"/>
    </source>
</evidence>
<evidence type="ECO:0000313" key="1">
    <source>
        <dbReference type="EMBL" id="KYP66581.1"/>
    </source>
</evidence>
<reference evidence="1 2" key="1">
    <citation type="journal article" date="2012" name="Nat. Biotechnol.">
        <title>Draft genome sequence of pigeonpea (Cajanus cajan), an orphan legume crop of resource-poor farmers.</title>
        <authorList>
            <person name="Varshney R.K."/>
            <person name="Chen W."/>
            <person name="Li Y."/>
            <person name="Bharti A.K."/>
            <person name="Saxena R.K."/>
            <person name="Schlueter J.A."/>
            <person name="Donoghue M.T."/>
            <person name="Azam S."/>
            <person name="Fan G."/>
            <person name="Whaley A.M."/>
            <person name="Farmer A.D."/>
            <person name="Sheridan J."/>
            <person name="Iwata A."/>
            <person name="Tuteja R."/>
            <person name="Penmetsa R.V."/>
            <person name="Wu W."/>
            <person name="Upadhyaya H.D."/>
            <person name="Yang S.P."/>
            <person name="Shah T."/>
            <person name="Saxena K.B."/>
            <person name="Michael T."/>
            <person name="McCombie W.R."/>
            <person name="Yang B."/>
            <person name="Zhang G."/>
            <person name="Yang H."/>
            <person name="Wang J."/>
            <person name="Spillane C."/>
            <person name="Cook D.R."/>
            <person name="May G.D."/>
            <person name="Xu X."/>
            <person name="Jackson S.A."/>
        </authorList>
    </citation>
    <scope>NUCLEOTIDE SEQUENCE [LARGE SCALE GENOMIC DNA]</scope>
    <source>
        <strain evidence="2">cv. Asha</strain>
    </source>
</reference>
<evidence type="ECO:0008006" key="3">
    <source>
        <dbReference type="Google" id="ProtNLM"/>
    </source>
</evidence>
<protein>
    <recommendedName>
        <fullName evidence="3">Retrovirus-related Pol polyprotein from transposon TNT 1-94</fullName>
    </recommendedName>
</protein>
<gene>
    <name evidence="1" type="ORF">KK1_012878</name>
</gene>
<dbReference type="AlphaFoldDB" id="A0A151THP7"/>
<sequence>MDDYVSGEGLLDGEDVINMAQIDNSDPIYFEEAVKSTKWRQAMEVEIKAIEKNHTWELVELPKNAKKKLESNGSIKPN</sequence>
<name>A0A151THP7_CAJCA</name>
<proteinExistence type="predicted"/>
<dbReference type="EMBL" id="CM003608">
    <property type="protein sequence ID" value="KYP66581.1"/>
    <property type="molecule type" value="Genomic_DNA"/>
</dbReference>
<accession>A0A151THP7</accession>
<organism evidence="1 2">
    <name type="scientific">Cajanus cajan</name>
    <name type="common">Pigeon pea</name>
    <name type="synonym">Cajanus indicus</name>
    <dbReference type="NCBI Taxonomy" id="3821"/>
    <lineage>
        <taxon>Eukaryota</taxon>
        <taxon>Viridiplantae</taxon>
        <taxon>Streptophyta</taxon>
        <taxon>Embryophyta</taxon>
        <taxon>Tracheophyta</taxon>
        <taxon>Spermatophyta</taxon>
        <taxon>Magnoliopsida</taxon>
        <taxon>eudicotyledons</taxon>
        <taxon>Gunneridae</taxon>
        <taxon>Pentapetalae</taxon>
        <taxon>rosids</taxon>
        <taxon>fabids</taxon>
        <taxon>Fabales</taxon>
        <taxon>Fabaceae</taxon>
        <taxon>Papilionoideae</taxon>
        <taxon>50 kb inversion clade</taxon>
        <taxon>NPAAA clade</taxon>
        <taxon>indigoferoid/millettioid clade</taxon>
        <taxon>Phaseoleae</taxon>
        <taxon>Cajanus</taxon>
    </lineage>
</organism>
<dbReference type="Gramene" id="C.cajan_12498.t">
    <property type="protein sequence ID" value="C.cajan_12498.t.cds1"/>
    <property type="gene ID" value="C.cajan_12498"/>
</dbReference>
<keyword evidence="2" id="KW-1185">Reference proteome</keyword>
<dbReference type="Proteomes" id="UP000075243">
    <property type="component" value="Chromosome 6"/>
</dbReference>